<evidence type="ECO:0000313" key="3">
    <source>
        <dbReference type="Proteomes" id="UP001604277"/>
    </source>
</evidence>
<reference evidence="3" key="2">
    <citation type="submission" date="2024-07" db="EMBL/GenBank/DDBJ databases">
        <title>Two chromosome-level genome assemblies of Korean endemic species Abeliophyllum distichum and Forsythia ovata (Oleaceae).</title>
        <authorList>
            <person name="Jang H."/>
        </authorList>
    </citation>
    <scope>NUCLEOTIDE SEQUENCE [LARGE SCALE GENOMIC DNA]</scope>
</reference>
<comment type="caution">
    <text evidence="1">The sequence shown here is derived from an EMBL/GenBank/DDBJ whole genome shotgun (WGS) entry which is preliminary data.</text>
</comment>
<protein>
    <submittedName>
        <fullName evidence="1">Uncharacterized protein</fullName>
    </submittedName>
</protein>
<dbReference type="AlphaFoldDB" id="A0ABD1SM72"/>
<dbReference type="EMBL" id="JBFOLJ010000010">
    <property type="protein sequence ID" value="KAL2500860.1"/>
    <property type="molecule type" value="Genomic_DNA"/>
</dbReference>
<dbReference type="PANTHER" id="PTHR35111:SF1">
    <property type="entry name" value="OS04G0115900 PROTEIN"/>
    <property type="match status" value="1"/>
</dbReference>
<organism evidence="1 3">
    <name type="scientific">Forsythia ovata</name>
    <dbReference type="NCBI Taxonomy" id="205694"/>
    <lineage>
        <taxon>Eukaryota</taxon>
        <taxon>Viridiplantae</taxon>
        <taxon>Streptophyta</taxon>
        <taxon>Embryophyta</taxon>
        <taxon>Tracheophyta</taxon>
        <taxon>Spermatophyta</taxon>
        <taxon>Magnoliopsida</taxon>
        <taxon>eudicotyledons</taxon>
        <taxon>Gunneridae</taxon>
        <taxon>Pentapetalae</taxon>
        <taxon>asterids</taxon>
        <taxon>lamiids</taxon>
        <taxon>Lamiales</taxon>
        <taxon>Oleaceae</taxon>
        <taxon>Forsythieae</taxon>
        <taxon>Forsythia</taxon>
    </lineage>
</organism>
<accession>A0ABD1SM72</accession>
<name>A0ABD1SM72_9LAMI</name>
<proteinExistence type="predicted"/>
<dbReference type="EMBL" id="JBFOLJ010000010">
    <property type="protein sequence ID" value="KAL2500828.1"/>
    <property type="molecule type" value="Genomic_DNA"/>
</dbReference>
<sequence>MEESKGKRRSPFCMPRLRGISYTRKNNRLSPMSLLDRFREAVFRLIMFSALSKAQHDTRSSTNVQMPYYTVHDPQYSEAVADCIEFIKKSAITSDFDSGATNSIDPATQLVVM</sequence>
<keyword evidence="3" id="KW-1185">Reference proteome</keyword>
<dbReference type="Proteomes" id="UP001604277">
    <property type="component" value="Unassembled WGS sequence"/>
</dbReference>
<dbReference type="PANTHER" id="PTHR35111">
    <property type="entry name" value="F10A5.9-RELATED"/>
    <property type="match status" value="1"/>
</dbReference>
<evidence type="ECO:0000313" key="1">
    <source>
        <dbReference type="EMBL" id="KAL2500828.1"/>
    </source>
</evidence>
<gene>
    <name evidence="1" type="ORF">Fot_34676</name>
    <name evidence="2" type="ORF">Fot_34708</name>
</gene>
<evidence type="ECO:0000313" key="2">
    <source>
        <dbReference type="EMBL" id="KAL2500860.1"/>
    </source>
</evidence>
<reference evidence="1" key="1">
    <citation type="submission" date="2024-07" db="EMBL/GenBank/DDBJ databases">
        <title>Two chromosome-level genome assemblies of Korean endemic species Abeliophyllum distichum and Forsythia ovata (Oleaceae).</title>
        <authorList>
            <person name="Mun J.H."/>
        </authorList>
    </citation>
    <scope>NUCLEOTIDE SEQUENCE</scope>
    <source>
        <strain evidence="1">KNKB202402200001</strain>
        <tissue evidence="1">Leaf</tissue>
    </source>
</reference>